<organism evidence="1 2">
    <name type="scientific">Leptolyngbya cf. ectocarpi LEGE 11479</name>
    <dbReference type="NCBI Taxonomy" id="1828722"/>
    <lineage>
        <taxon>Bacteria</taxon>
        <taxon>Bacillati</taxon>
        <taxon>Cyanobacteriota</taxon>
        <taxon>Cyanophyceae</taxon>
        <taxon>Leptolyngbyales</taxon>
        <taxon>Leptolyngbyaceae</taxon>
        <taxon>Leptolyngbya group</taxon>
        <taxon>Leptolyngbya</taxon>
    </lineage>
</organism>
<dbReference type="AlphaFoldDB" id="A0A928ZYK7"/>
<evidence type="ECO:0000313" key="2">
    <source>
        <dbReference type="Proteomes" id="UP000615026"/>
    </source>
</evidence>
<dbReference type="Gene3D" id="1.10.10.10">
    <property type="entry name" value="Winged helix-like DNA-binding domain superfamily/Winged helix DNA-binding domain"/>
    <property type="match status" value="1"/>
</dbReference>
<name>A0A928ZYK7_LEPEC</name>
<accession>A0A928ZYK7</accession>
<dbReference type="Pfam" id="PF04255">
    <property type="entry name" value="DUF433"/>
    <property type="match status" value="1"/>
</dbReference>
<sequence length="110" mass="12501">MNTQLIDSLIQVIESLTPEENKLLRTKLHARTIQKTPGVCGGHARIRNTRIPIWTLVSFHQQGADTEELLRNYPSLIPADLDAAWAYYQDNQYEIDQIISTDDTDNLAHG</sequence>
<dbReference type="InterPro" id="IPR009057">
    <property type="entry name" value="Homeodomain-like_sf"/>
</dbReference>
<reference evidence="1" key="1">
    <citation type="submission" date="2020-10" db="EMBL/GenBank/DDBJ databases">
        <authorList>
            <person name="Castelo-Branco R."/>
            <person name="Eusebio N."/>
            <person name="Adriana R."/>
            <person name="Vieira A."/>
            <person name="Brugerolle De Fraissinette N."/>
            <person name="Rezende De Castro R."/>
            <person name="Schneider M.P."/>
            <person name="Vasconcelos V."/>
            <person name="Leao P.N."/>
        </authorList>
    </citation>
    <scope>NUCLEOTIDE SEQUENCE</scope>
    <source>
        <strain evidence="1">LEGE 11479</strain>
    </source>
</reference>
<dbReference type="InterPro" id="IPR007367">
    <property type="entry name" value="DUF433"/>
</dbReference>
<dbReference type="InterPro" id="IPR036388">
    <property type="entry name" value="WH-like_DNA-bd_sf"/>
</dbReference>
<evidence type="ECO:0000313" key="1">
    <source>
        <dbReference type="EMBL" id="MBE9069887.1"/>
    </source>
</evidence>
<dbReference type="PANTHER" id="PTHR34849">
    <property type="entry name" value="SSL5025 PROTEIN"/>
    <property type="match status" value="1"/>
</dbReference>
<dbReference type="SUPFAM" id="SSF46689">
    <property type="entry name" value="Homeodomain-like"/>
    <property type="match status" value="1"/>
</dbReference>
<dbReference type="Proteomes" id="UP000615026">
    <property type="component" value="Unassembled WGS sequence"/>
</dbReference>
<proteinExistence type="predicted"/>
<dbReference type="EMBL" id="JADEXP010000336">
    <property type="protein sequence ID" value="MBE9069887.1"/>
    <property type="molecule type" value="Genomic_DNA"/>
</dbReference>
<protein>
    <submittedName>
        <fullName evidence="1">DUF433 domain-containing protein</fullName>
    </submittedName>
</protein>
<gene>
    <name evidence="1" type="ORF">IQ260_24915</name>
</gene>
<keyword evidence="2" id="KW-1185">Reference proteome</keyword>
<dbReference type="PANTHER" id="PTHR34849:SF4">
    <property type="entry name" value="SLR1209 PROTEIN"/>
    <property type="match status" value="1"/>
</dbReference>
<comment type="caution">
    <text evidence="1">The sequence shown here is derived from an EMBL/GenBank/DDBJ whole genome shotgun (WGS) entry which is preliminary data.</text>
</comment>